<feature type="region of interest" description="Disordered" evidence="1">
    <location>
        <begin position="257"/>
        <end position="292"/>
    </location>
</feature>
<dbReference type="Proteomes" id="UP001174694">
    <property type="component" value="Unassembled WGS sequence"/>
</dbReference>
<evidence type="ECO:0000313" key="2">
    <source>
        <dbReference type="EMBL" id="KAJ9138153.1"/>
    </source>
</evidence>
<dbReference type="AlphaFoldDB" id="A0AA38VKU0"/>
<protein>
    <submittedName>
        <fullName evidence="2">Uncharacterized protein</fullName>
    </submittedName>
</protein>
<evidence type="ECO:0000313" key="3">
    <source>
        <dbReference type="Proteomes" id="UP001174694"/>
    </source>
</evidence>
<keyword evidence="3" id="KW-1185">Reference proteome</keyword>
<gene>
    <name evidence="2" type="ORF">NKR23_g8686</name>
</gene>
<feature type="compositionally biased region" description="Gly residues" evidence="1">
    <location>
        <begin position="1"/>
        <end position="10"/>
    </location>
</feature>
<dbReference type="EMBL" id="JANBVO010000031">
    <property type="protein sequence ID" value="KAJ9138153.1"/>
    <property type="molecule type" value="Genomic_DNA"/>
</dbReference>
<sequence>MASNQPGGGPTRNFNLPLRPSNPAGQPSQLPRRKLVDLFGRAGFRWAQGPNILCRDERDKRVVQAFVAAGIALAKPAVETAMADMFRAARQMAEQCDLQPPTTTPQFIGHVLATSPLVGHLRESIGIELFCAIREARLDWKANPTYPFDRPAPSPLAQAVDEFDAAAGSRISALELELFGWAGAWAEEEDEAAPETVEELQRQHKQELQQQQQQEEQEREQEQQQQQQDGEAFRATVEEQQRRERILLQLIQNYRDQLPEEAMAPDAEMEEGEVEEGEVEEDEDGDIEMEDV</sequence>
<feature type="region of interest" description="Disordered" evidence="1">
    <location>
        <begin position="1"/>
        <end position="30"/>
    </location>
</feature>
<proteinExistence type="predicted"/>
<organism evidence="2 3">
    <name type="scientific">Pleurostoma richardsiae</name>
    <dbReference type="NCBI Taxonomy" id="41990"/>
    <lineage>
        <taxon>Eukaryota</taxon>
        <taxon>Fungi</taxon>
        <taxon>Dikarya</taxon>
        <taxon>Ascomycota</taxon>
        <taxon>Pezizomycotina</taxon>
        <taxon>Sordariomycetes</taxon>
        <taxon>Sordariomycetidae</taxon>
        <taxon>Calosphaeriales</taxon>
        <taxon>Pleurostomataceae</taxon>
        <taxon>Pleurostoma</taxon>
    </lineage>
</organism>
<feature type="region of interest" description="Disordered" evidence="1">
    <location>
        <begin position="189"/>
        <end position="239"/>
    </location>
</feature>
<evidence type="ECO:0000256" key="1">
    <source>
        <dbReference type="SAM" id="MobiDB-lite"/>
    </source>
</evidence>
<reference evidence="2" key="1">
    <citation type="submission" date="2022-07" db="EMBL/GenBank/DDBJ databases">
        <title>Fungi with potential for degradation of polypropylene.</title>
        <authorList>
            <person name="Gostincar C."/>
        </authorList>
    </citation>
    <scope>NUCLEOTIDE SEQUENCE</scope>
    <source>
        <strain evidence="2">EXF-13308</strain>
    </source>
</reference>
<feature type="compositionally biased region" description="Acidic residues" evidence="1">
    <location>
        <begin position="189"/>
        <end position="198"/>
    </location>
</feature>
<accession>A0AA38VKU0</accession>
<comment type="caution">
    <text evidence="2">The sequence shown here is derived from an EMBL/GenBank/DDBJ whole genome shotgun (WGS) entry which is preliminary data.</text>
</comment>
<feature type="compositionally biased region" description="Acidic residues" evidence="1">
    <location>
        <begin position="267"/>
        <end position="292"/>
    </location>
</feature>
<name>A0AA38VKU0_9PEZI</name>